<evidence type="ECO:0000313" key="7">
    <source>
        <dbReference type="WBParaSite" id="BXY_1050600.1"/>
    </source>
</evidence>
<dbReference type="Pfam" id="PF25469">
    <property type="entry name" value="WHD_NWD1"/>
    <property type="match status" value="1"/>
</dbReference>
<dbReference type="SMART" id="SM00382">
    <property type="entry name" value="AAA"/>
    <property type="match status" value="1"/>
</dbReference>
<dbReference type="SUPFAM" id="SSF50978">
    <property type="entry name" value="WD40 repeat-like"/>
    <property type="match status" value="2"/>
</dbReference>
<evidence type="ECO:0000256" key="4">
    <source>
        <dbReference type="SAM" id="MobiDB-lite"/>
    </source>
</evidence>
<dbReference type="InterPro" id="IPR052752">
    <property type="entry name" value="NACHT-WD_repeat"/>
</dbReference>
<dbReference type="Gene3D" id="2.130.10.10">
    <property type="entry name" value="YVTN repeat-like/Quinoprotein amine dehydrogenase"/>
    <property type="match status" value="3"/>
</dbReference>
<dbReference type="InterPro" id="IPR003593">
    <property type="entry name" value="AAA+_ATPase"/>
</dbReference>
<dbReference type="SUPFAM" id="SSF52540">
    <property type="entry name" value="P-loop containing nucleoside triphosphate hydrolases"/>
    <property type="match status" value="1"/>
</dbReference>
<dbReference type="WBParaSite" id="BXY_1050600.1">
    <property type="protein sequence ID" value="BXY_1050600.1"/>
    <property type="gene ID" value="BXY_1050600"/>
</dbReference>
<feature type="compositionally biased region" description="Low complexity" evidence="4">
    <location>
        <begin position="24"/>
        <end position="33"/>
    </location>
</feature>
<feature type="compositionally biased region" description="Polar residues" evidence="4">
    <location>
        <begin position="1460"/>
        <end position="1487"/>
    </location>
</feature>
<dbReference type="InterPro" id="IPR019775">
    <property type="entry name" value="WD40_repeat_CS"/>
</dbReference>
<feature type="compositionally biased region" description="Basic residues" evidence="4">
    <location>
        <begin position="1"/>
        <end position="12"/>
    </location>
</feature>
<dbReference type="InterPro" id="IPR001680">
    <property type="entry name" value="WD40_rpt"/>
</dbReference>
<dbReference type="PROSITE" id="PS00678">
    <property type="entry name" value="WD_REPEATS_1"/>
    <property type="match status" value="1"/>
</dbReference>
<organism evidence="6 7">
    <name type="scientific">Bursaphelenchus xylophilus</name>
    <name type="common">Pinewood nematode worm</name>
    <name type="synonym">Aphelenchoides xylophilus</name>
    <dbReference type="NCBI Taxonomy" id="6326"/>
    <lineage>
        <taxon>Eukaryota</taxon>
        <taxon>Metazoa</taxon>
        <taxon>Ecdysozoa</taxon>
        <taxon>Nematoda</taxon>
        <taxon>Chromadorea</taxon>
        <taxon>Rhabditida</taxon>
        <taxon>Tylenchina</taxon>
        <taxon>Tylenchomorpha</taxon>
        <taxon>Aphelenchoidea</taxon>
        <taxon>Aphelenchoididae</taxon>
        <taxon>Bursaphelenchus</taxon>
    </lineage>
</organism>
<dbReference type="InterPro" id="IPR015943">
    <property type="entry name" value="WD40/YVTN_repeat-like_dom_sf"/>
</dbReference>
<feature type="region of interest" description="Disordered" evidence="4">
    <location>
        <begin position="1400"/>
        <end position="1496"/>
    </location>
</feature>
<sequence>MFRGGSKSRAKSPKPPEKKKSVAKKASSSSAPAENGVAAPEVELRSHHFAFVFPSFEEFPLEFDVIRAVINDMQQYLFEYDMDLECSTFISESSHQMAEYSHLLGLLKEPRTTVVCFIGDKYGDPQMPLEIDNAEFGCLRTAAVEACKDAKLLEQYYVQSKPSSSYFLNVRQPRAEMDKLAAVVRKASQRALEDGTLVSGNGEKSMGLQFQTSFIDKVAQKVMEDPSRHLFVLRRFKDLEAKSADNIWKDYDVPRFEKVTNLKNKIAEKLPKEAYISHVLNTKMTDPSRWLTGKDAGVYERQLTMDLINALKTRINVMPKLDTNHLVTDSEMAARDHKVHSDYLKQVAAKEWISRAEIDQKLAEFAKKGMEKPICALIHGPPGSGKSATIARLHEQLTEQGCYVITRFTQLTDCSMYANELIKGAFLTLCQLAGIDPNPISASFTLATTISQAKLLLEKVDKPVFLLLDNANHLKFGRSLSEIEKPLKKLLPKMSIIYTANSADAQIDCFPMAEEFLALEPIAGEQCLEILKSEMKAAYGVVPENMNMLQQMHKTDSLDPILGRLQAKELMEVSPILFSRIDQYLQKLEEQYDPQTVRIICQMLAVSPFGLTSAEISDGVRLANFQNGMVTKAQNLFSAMPMMVFRRLAQLCVPIQIEDRVAYRIRHPINAVLIRQKYMQTATELVKTNEIMSELFKTGPSLENGRPNAQSAGIVNYPPAITKDTRSLRRLRYSWYYLLHSANIDELKSEALCAFEYIEGVFQFFGLTRLLTVFEECLQQVLHHDLLVLFEQILLPAIPTLIHDGNQFVSEFINRLRYRRAMNSEYLNELIEQAMLWTDFYTNGSLLVPMTCWINPPKMKQVVSFEVPFQATKPILHPTCNHQHLLIAGDNADLGAIYMYHIASQILFKTFRAHTDRVTSFQTSSDGTFFTSTSHDASVRVWSILNLECSKTIKSPTKILCSAMAEDDRRLIIGCSDSTARIIDLETGKVIKSFPEHIGPVVDLKLMSKDELLVTGSGDFAVMVWDLNTGQISDDNSFLLAACGSRMHMWDVNSIENEPMVNSAASLICMKLAPDERTAACGTEDGVLAVWDLDGCRCLWTTSQQKSGAVTAVEFTVDSMFIVSGSAQGSITMWETSSGQLTKQFDLHNDAIVEIVCFTDGNNVLTVDRNDAAFIWSISSSEDPSQIEILSSFTALRAPVYVRLEDSIVISYNTQNLKELNVWSQYDAVLTLKTKAHHTEDITCYHANRTGTTFVTGSADQSLKVWRLETGFLTQVLVGHEGVVLCCYCSHDGKTVASGGKDKLGFVWDAQTGQSRLQYTAKGAITCIQLTHDASIVISGDEAGWIEAYYVRTQQRLSSFNAHRAVEGLVVSMEAHRILAKLANTAQMPILCLHNTPAGQYSRNGNDETMSLSNLQRPRPSIADSERPATTVVNVMEIRHDTVVSNGSNPSKGSDKTGRKSNVSEKSQPSTVSASGDTRTSNNTTVAKKSRTCAIV</sequence>
<keyword evidence="2" id="KW-0677">Repeat</keyword>
<proteinExistence type="predicted"/>
<evidence type="ECO:0000259" key="5">
    <source>
        <dbReference type="SMART" id="SM00382"/>
    </source>
</evidence>
<dbReference type="PANTHER" id="PTHR19871:SF38">
    <property type="entry name" value="PROTEIN QUI-1"/>
    <property type="match status" value="1"/>
</dbReference>
<feature type="repeat" description="WD" evidence="3">
    <location>
        <begin position="1277"/>
        <end position="1318"/>
    </location>
</feature>
<evidence type="ECO:0000256" key="1">
    <source>
        <dbReference type="ARBA" id="ARBA00022574"/>
    </source>
</evidence>
<name>A0A1I7SBV7_BURXY</name>
<evidence type="ECO:0000256" key="2">
    <source>
        <dbReference type="ARBA" id="ARBA00022737"/>
    </source>
</evidence>
<dbReference type="CDD" id="cd00200">
    <property type="entry name" value="WD40"/>
    <property type="match status" value="1"/>
</dbReference>
<feature type="repeat" description="WD" evidence="3">
    <location>
        <begin position="1235"/>
        <end position="1276"/>
    </location>
</feature>
<dbReference type="InterPro" id="IPR036322">
    <property type="entry name" value="WD40_repeat_dom_sf"/>
</dbReference>
<feature type="repeat" description="WD" evidence="3">
    <location>
        <begin position="994"/>
        <end position="1035"/>
    </location>
</feature>
<dbReference type="Gene3D" id="3.40.50.300">
    <property type="entry name" value="P-loop containing nucleotide triphosphate hydrolases"/>
    <property type="match status" value="1"/>
</dbReference>
<evidence type="ECO:0000256" key="3">
    <source>
        <dbReference type="PROSITE-ProRule" id="PRU00221"/>
    </source>
</evidence>
<feature type="repeat" description="WD" evidence="3">
    <location>
        <begin position="1103"/>
        <end position="1144"/>
    </location>
</feature>
<accession>A0A1I7SBV7</accession>
<dbReference type="Pfam" id="PF00400">
    <property type="entry name" value="WD40"/>
    <property type="match status" value="4"/>
</dbReference>
<dbReference type="SMART" id="SM00320">
    <property type="entry name" value="WD40"/>
    <property type="match status" value="9"/>
</dbReference>
<keyword evidence="1 3" id="KW-0853">WD repeat</keyword>
<dbReference type="Proteomes" id="UP000095284">
    <property type="component" value="Unplaced"/>
</dbReference>
<dbReference type="InterPro" id="IPR057588">
    <property type="entry name" value="NWD1/2-like_WH"/>
</dbReference>
<dbReference type="PROSITE" id="PS50082">
    <property type="entry name" value="WD_REPEATS_2"/>
    <property type="match status" value="5"/>
</dbReference>
<feature type="domain" description="AAA+ ATPase" evidence="5">
    <location>
        <begin position="372"/>
        <end position="520"/>
    </location>
</feature>
<feature type="region of interest" description="Disordered" evidence="4">
    <location>
        <begin position="1"/>
        <end position="35"/>
    </location>
</feature>
<dbReference type="eggNOG" id="KOG4155">
    <property type="taxonomic scope" value="Eukaryota"/>
</dbReference>
<reference evidence="7" key="1">
    <citation type="submission" date="2016-11" db="UniProtKB">
        <authorList>
            <consortium name="WormBaseParasite"/>
        </authorList>
    </citation>
    <scope>IDENTIFICATION</scope>
</reference>
<evidence type="ECO:0000313" key="6">
    <source>
        <dbReference type="Proteomes" id="UP000095284"/>
    </source>
</evidence>
<protein>
    <submittedName>
        <fullName evidence="7">WD_REPEATS_REGION domain-containing protein</fullName>
    </submittedName>
</protein>
<dbReference type="PANTHER" id="PTHR19871">
    <property type="entry name" value="BETA TRANSDUCIN-RELATED PROTEIN"/>
    <property type="match status" value="1"/>
</dbReference>
<feature type="repeat" description="WD" evidence="3">
    <location>
        <begin position="911"/>
        <end position="952"/>
    </location>
</feature>
<dbReference type="Pfam" id="PF23410">
    <property type="entry name" value="Beta-prop_VPS8"/>
    <property type="match status" value="1"/>
</dbReference>
<dbReference type="PROSITE" id="PS50294">
    <property type="entry name" value="WD_REPEATS_REGION"/>
    <property type="match status" value="3"/>
</dbReference>
<feature type="compositionally biased region" description="Polar residues" evidence="4">
    <location>
        <begin position="1400"/>
        <end position="1416"/>
    </location>
</feature>
<dbReference type="InterPro" id="IPR027417">
    <property type="entry name" value="P-loop_NTPase"/>
</dbReference>
<feature type="compositionally biased region" description="Polar residues" evidence="4">
    <location>
        <begin position="1443"/>
        <end position="1452"/>
    </location>
</feature>